<dbReference type="PROSITE" id="PS50014">
    <property type="entry name" value="BROMODOMAIN_2"/>
    <property type="match status" value="1"/>
</dbReference>
<dbReference type="PANTHER" id="PTHR22881:SF27">
    <property type="entry name" value="BROMODOMAIN CONTAINING 7_9"/>
    <property type="match status" value="1"/>
</dbReference>
<name>A0A2G4T7Q1_RHIZD</name>
<keyword evidence="1 2" id="KW-0103">Bromodomain</keyword>
<evidence type="ECO:0000256" key="1">
    <source>
        <dbReference type="ARBA" id="ARBA00023117"/>
    </source>
</evidence>
<evidence type="ECO:0000313" key="4">
    <source>
        <dbReference type="EMBL" id="PHZ17055.1"/>
    </source>
</evidence>
<feature type="domain" description="Bromo" evidence="3">
    <location>
        <begin position="1"/>
        <end position="63"/>
    </location>
</feature>
<dbReference type="PRINTS" id="PR00503">
    <property type="entry name" value="BROMODOMAIN"/>
</dbReference>
<dbReference type="SUPFAM" id="SSF47370">
    <property type="entry name" value="Bromodomain"/>
    <property type="match status" value="1"/>
</dbReference>
<organism evidence="4 5">
    <name type="scientific">Rhizopus microsporus ATCC 52813</name>
    <dbReference type="NCBI Taxonomy" id="1340429"/>
    <lineage>
        <taxon>Eukaryota</taxon>
        <taxon>Fungi</taxon>
        <taxon>Fungi incertae sedis</taxon>
        <taxon>Mucoromycota</taxon>
        <taxon>Mucoromycotina</taxon>
        <taxon>Mucoromycetes</taxon>
        <taxon>Mucorales</taxon>
        <taxon>Mucorineae</taxon>
        <taxon>Rhizopodaceae</taxon>
        <taxon>Rhizopus</taxon>
    </lineage>
</organism>
<dbReference type="Gene3D" id="1.20.920.10">
    <property type="entry name" value="Bromodomain-like"/>
    <property type="match status" value="1"/>
</dbReference>
<protein>
    <submittedName>
        <fullName evidence="4">Bromodomain-containing protein</fullName>
    </submittedName>
</protein>
<feature type="non-terminal residue" evidence="4">
    <location>
        <position position="69"/>
    </location>
</feature>
<evidence type="ECO:0000259" key="3">
    <source>
        <dbReference type="PROSITE" id="PS50014"/>
    </source>
</evidence>
<evidence type="ECO:0000313" key="5">
    <source>
        <dbReference type="Proteomes" id="UP000242254"/>
    </source>
</evidence>
<dbReference type="InterPro" id="IPR001487">
    <property type="entry name" value="Bromodomain"/>
</dbReference>
<proteinExistence type="predicted"/>
<sequence length="69" mass="8096">FLEPVDPNYVPDYLKVIKSPMDFSTMQKKLDSGQYKNVDDFRQDFNLIVSNAKLYNAIDTIYWKSADKL</sequence>
<dbReference type="Pfam" id="PF00439">
    <property type="entry name" value="Bromodomain"/>
    <property type="match status" value="1"/>
</dbReference>
<dbReference type="InterPro" id="IPR051831">
    <property type="entry name" value="Bromodomain_contain_prot"/>
</dbReference>
<dbReference type="RefSeq" id="XP_023470763.1">
    <property type="nucleotide sequence ID" value="XM_023605889.1"/>
</dbReference>
<dbReference type="PANTHER" id="PTHR22881">
    <property type="entry name" value="BROMODOMAIN CONTAINING PROTEIN"/>
    <property type="match status" value="1"/>
</dbReference>
<dbReference type="EMBL" id="KZ303842">
    <property type="protein sequence ID" value="PHZ17055.1"/>
    <property type="molecule type" value="Genomic_DNA"/>
</dbReference>
<dbReference type="InterPro" id="IPR036427">
    <property type="entry name" value="Bromodomain-like_sf"/>
</dbReference>
<dbReference type="AlphaFoldDB" id="A0A2G4T7Q1"/>
<dbReference type="Proteomes" id="UP000242254">
    <property type="component" value="Unassembled WGS sequence"/>
</dbReference>
<dbReference type="SMART" id="SM00297">
    <property type="entry name" value="BROMO"/>
    <property type="match status" value="1"/>
</dbReference>
<feature type="non-terminal residue" evidence="4">
    <location>
        <position position="1"/>
    </location>
</feature>
<evidence type="ECO:0000256" key="2">
    <source>
        <dbReference type="PROSITE-ProRule" id="PRU00035"/>
    </source>
</evidence>
<dbReference type="STRING" id="1340429.A0A2G4T7Q1"/>
<dbReference type="GO" id="GO:0006325">
    <property type="term" value="P:chromatin organization"/>
    <property type="evidence" value="ECO:0007669"/>
    <property type="project" value="UniProtKB-ARBA"/>
</dbReference>
<dbReference type="GeneID" id="35436879"/>
<keyword evidence="5" id="KW-1185">Reference proteome</keyword>
<accession>A0A2G4T7Q1</accession>
<gene>
    <name evidence="4" type="ORF">RHIMIDRAFT_187707</name>
</gene>
<reference evidence="4 5" key="1">
    <citation type="journal article" date="2016" name="Proc. Natl. Acad. Sci. U.S.A.">
        <title>Lipid metabolic changes in an early divergent fungus govern the establishment of a mutualistic symbiosis with endobacteria.</title>
        <authorList>
            <person name="Lastovetsky O.A."/>
            <person name="Gaspar M.L."/>
            <person name="Mondo S.J."/>
            <person name="LaButti K.M."/>
            <person name="Sandor L."/>
            <person name="Grigoriev I.V."/>
            <person name="Henry S.A."/>
            <person name="Pawlowska T.E."/>
        </authorList>
    </citation>
    <scope>NUCLEOTIDE SEQUENCE [LARGE SCALE GENOMIC DNA]</scope>
    <source>
        <strain evidence="4 5">ATCC 52813</strain>
    </source>
</reference>